<dbReference type="InterPro" id="IPR002104">
    <property type="entry name" value="Integrase_catalytic"/>
</dbReference>
<dbReference type="GO" id="GO:0005737">
    <property type="term" value="C:cytoplasm"/>
    <property type="evidence" value="ECO:0007669"/>
    <property type="project" value="UniProtKB-SubCell"/>
</dbReference>
<dbReference type="Gene3D" id="1.10.150.130">
    <property type="match status" value="1"/>
</dbReference>
<keyword evidence="2" id="KW-0963">Cytoplasm</keyword>
<evidence type="ECO:0000256" key="8">
    <source>
        <dbReference type="ARBA" id="ARBA00023306"/>
    </source>
</evidence>
<dbReference type="NCBIfam" id="NF003462">
    <property type="entry name" value="PRK05084.1"/>
    <property type="match status" value="1"/>
</dbReference>
<evidence type="ECO:0000256" key="2">
    <source>
        <dbReference type="ARBA" id="ARBA00022490"/>
    </source>
</evidence>
<keyword evidence="6 9" id="KW-0238">DNA-binding</keyword>
<dbReference type="PROSITE" id="PS51900">
    <property type="entry name" value="CB"/>
    <property type="match status" value="1"/>
</dbReference>
<dbReference type="GO" id="GO:0003677">
    <property type="term" value="F:DNA binding"/>
    <property type="evidence" value="ECO:0007669"/>
    <property type="project" value="UniProtKB-UniRule"/>
</dbReference>
<keyword evidence="7" id="KW-0233">DNA recombination</keyword>
<feature type="domain" description="Tyr recombinase" evidence="10">
    <location>
        <begin position="173"/>
        <end position="362"/>
    </location>
</feature>
<dbReference type="InterPro" id="IPR011010">
    <property type="entry name" value="DNA_brk_join_enz"/>
</dbReference>
<geneLocation type="plasmid" evidence="12">
    <name>unnamed</name>
</geneLocation>
<dbReference type="Pfam" id="PF00589">
    <property type="entry name" value="Phage_integrase"/>
    <property type="match status" value="1"/>
</dbReference>
<protein>
    <submittedName>
        <fullName evidence="12">Tyrosine recombinase XerS</fullName>
    </submittedName>
</protein>
<evidence type="ECO:0000256" key="5">
    <source>
        <dbReference type="ARBA" id="ARBA00022908"/>
    </source>
</evidence>
<dbReference type="InterPro" id="IPR050090">
    <property type="entry name" value="Tyrosine_recombinase_XerCD"/>
</dbReference>
<gene>
    <name evidence="12" type="primary">xerS</name>
    <name evidence="12" type="ORF">AB3N04_01185</name>
</gene>
<evidence type="ECO:0000256" key="4">
    <source>
        <dbReference type="ARBA" id="ARBA00022829"/>
    </source>
</evidence>
<dbReference type="PROSITE" id="PS51898">
    <property type="entry name" value="TYR_RECOMBINASE"/>
    <property type="match status" value="1"/>
</dbReference>
<keyword evidence="3" id="KW-0132">Cell division</keyword>
<evidence type="ECO:0000256" key="6">
    <source>
        <dbReference type="ARBA" id="ARBA00023125"/>
    </source>
</evidence>
<evidence type="ECO:0000259" key="11">
    <source>
        <dbReference type="PROSITE" id="PS51900"/>
    </source>
</evidence>
<organism evidence="12">
    <name type="scientific">Alkalihalophilus sp. As8PL</name>
    <dbReference type="NCBI Taxonomy" id="3237103"/>
    <lineage>
        <taxon>Bacteria</taxon>
        <taxon>Bacillati</taxon>
        <taxon>Bacillota</taxon>
        <taxon>Bacilli</taxon>
        <taxon>Bacillales</taxon>
        <taxon>Bacillaceae</taxon>
        <taxon>Alkalihalophilus</taxon>
    </lineage>
</organism>
<keyword evidence="8" id="KW-0131">Cell cycle</keyword>
<sequence length="375" mass="43526">MSQSLEQQKHEKRLNTHLKDMPDYIKEYVQAQRRKKRSPSTLLGYIHEFKRFFTYLQSEGIVTNSQMKDIPYSVLETLRKDQVEFYIDLLRGEDITVRKDVYKKRSDAAVNRNISALTSLFSYLTTQTENEDGECYFYRNVMSKIPLLTESESASRRSKTMSSKILHDESISGFLDYVRYEHEASIDGKQKERFSHNKERDLAILSLFLGTGLRVSEVASLTLDAIDFNDHQIDVIRKGSKEDTVEILPDALDDLRAYLEVRNAKYKATESDFYIFVTKYQGRVKPMSVRAIQNLVERYTKAFNKGQRALSPHKLRHSFAGEHLKNSGGNIVLLRDQLGHNSIETTALYTNLNRKEHKQVMQNISDARTTKNRND</sequence>
<evidence type="ECO:0000256" key="7">
    <source>
        <dbReference type="ARBA" id="ARBA00023172"/>
    </source>
</evidence>
<dbReference type="InterPro" id="IPR013762">
    <property type="entry name" value="Integrase-like_cat_sf"/>
</dbReference>
<dbReference type="GO" id="GO:0006310">
    <property type="term" value="P:DNA recombination"/>
    <property type="evidence" value="ECO:0007669"/>
    <property type="project" value="UniProtKB-KW"/>
</dbReference>
<dbReference type="GO" id="GO:0007059">
    <property type="term" value="P:chromosome segregation"/>
    <property type="evidence" value="ECO:0007669"/>
    <property type="project" value="UniProtKB-KW"/>
</dbReference>
<dbReference type="GO" id="GO:0051301">
    <property type="term" value="P:cell division"/>
    <property type="evidence" value="ECO:0007669"/>
    <property type="project" value="UniProtKB-KW"/>
</dbReference>
<dbReference type="InterPro" id="IPR010998">
    <property type="entry name" value="Integrase_recombinase_N"/>
</dbReference>
<dbReference type="GO" id="GO:0015074">
    <property type="term" value="P:DNA integration"/>
    <property type="evidence" value="ECO:0007669"/>
    <property type="project" value="UniProtKB-KW"/>
</dbReference>
<comment type="subcellular location">
    <subcellularLocation>
        <location evidence="1">Cytoplasm</location>
    </subcellularLocation>
</comment>
<dbReference type="Gene3D" id="1.10.443.10">
    <property type="entry name" value="Intergrase catalytic core"/>
    <property type="match status" value="1"/>
</dbReference>
<evidence type="ECO:0000313" key="12">
    <source>
        <dbReference type="EMBL" id="XDI35124.1"/>
    </source>
</evidence>
<evidence type="ECO:0000256" key="1">
    <source>
        <dbReference type="ARBA" id="ARBA00004496"/>
    </source>
</evidence>
<dbReference type="SUPFAM" id="SSF56349">
    <property type="entry name" value="DNA breaking-rejoining enzymes"/>
    <property type="match status" value="1"/>
</dbReference>
<proteinExistence type="predicted"/>
<evidence type="ECO:0000259" key="10">
    <source>
        <dbReference type="PROSITE" id="PS51898"/>
    </source>
</evidence>
<dbReference type="PANTHER" id="PTHR30349">
    <property type="entry name" value="PHAGE INTEGRASE-RELATED"/>
    <property type="match status" value="1"/>
</dbReference>
<feature type="domain" description="Core-binding (CB)" evidence="11">
    <location>
        <begin position="19"/>
        <end position="125"/>
    </location>
</feature>
<evidence type="ECO:0000256" key="3">
    <source>
        <dbReference type="ARBA" id="ARBA00022618"/>
    </source>
</evidence>
<reference evidence="12" key="1">
    <citation type="submission" date="2024-07" db="EMBL/GenBank/DDBJ databases">
        <title>Identification and characteristics of an arsenic-resistant bacterial isolate, which belongs to a novel species.</title>
        <authorList>
            <person name="Juszczyk A."/>
            <person name="Kowalczyk A."/>
            <person name="Was K."/>
            <person name="Kosowicz W."/>
            <person name="Budzyn A."/>
            <person name="Latowski D."/>
        </authorList>
    </citation>
    <scope>NUCLEOTIDE SEQUENCE</scope>
    <source>
        <strain evidence="12">As8PL</strain>
        <plasmid evidence="12">unnamed</plasmid>
    </source>
</reference>
<dbReference type="PANTHER" id="PTHR30349:SF77">
    <property type="entry name" value="TYROSINE RECOMBINASE XERC"/>
    <property type="match status" value="1"/>
</dbReference>
<dbReference type="EMBL" id="CP162550">
    <property type="protein sequence ID" value="XDI35124.1"/>
    <property type="molecule type" value="Genomic_DNA"/>
</dbReference>
<accession>A0AB39BNT2</accession>
<dbReference type="RefSeq" id="WP_368502741.1">
    <property type="nucleotide sequence ID" value="NZ_CP162550.1"/>
</dbReference>
<evidence type="ECO:0000256" key="9">
    <source>
        <dbReference type="PROSITE-ProRule" id="PRU01248"/>
    </source>
</evidence>
<keyword evidence="12" id="KW-0614">Plasmid</keyword>
<dbReference type="AlphaFoldDB" id="A0AB39BNT2"/>
<dbReference type="InterPro" id="IPR044068">
    <property type="entry name" value="CB"/>
</dbReference>
<name>A0AB39BNT2_9BACI</name>
<keyword evidence="4" id="KW-0159">Chromosome partition</keyword>
<keyword evidence="5" id="KW-0229">DNA integration</keyword>